<feature type="active site" description="For sulfotransferase activity" evidence="2">
    <location>
        <position position="2"/>
    </location>
</feature>
<evidence type="ECO:0000256" key="3">
    <source>
        <dbReference type="PIRSR" id="PIRSR637359-2"/>
    </source>
</evidence>
<keyword evidence="1" id="KW-0808">Transferase</keyword>
<dbReference type="InterPro" id="IPR037359">
    <property type="entry name" value="NST/OST"/>
</dbReference>
<dbReference type="AlphaFoldDB" id="A0A7S3ZMZ0"/>
<gene>
    <name evidence="4" type="ORF">PCAL00307_LOCUS3545</name>
</gene>
<feature type="binding site" evidence="3">
    <location>
        <position position="94"/>
    </location>
    <ligand>
        <name>3'-phosphoadenylyl sulfate</name>
        <dbReference type="ChEBI" id="CHEBI:58339"/>
    </ligand>
</feature>
<feature type="binding site" evidence="3">
    <location>
        <position position="102"/>
    </location>
    <ligand>
        <name>3'-phosphoadenylyl sulfate</name>
        <dbReference type="ChEBI" id="CHEBI:58339"/>
    </ligand>
</feature>
<name>A0A7S3ZMZ0_9STRA</name>
<accession>A0A7S3ZMZ0</accession>
<proteinExistence type="predicted"/>
<reference evidence="4" key="1">
    <citation type="submission" date="2021-01" db="EMBL/GenBank/DDBJ databases">
        <authorList>
            <person name="Corre E."/>
            <person name="Pelletier E."/>
            <person name="Niang G."/>
            <person name="Scheremetjew M."/>
            <person name="Finn R."/>
            <person name="Kale V."/>
            <person name="Holt S."/>
            <person name="Cochrane G."/>
            <person name="Meng A."/>
            <person name="Brown T."/>
            <person name="Cohen L."/>
        </authorList>
    </citation>
    <scope>NUCLEOTIDE SEQUENCE</scope>
    <source>
        <strain evidence="4">CCMP1756</strain>
    </source>
</reference>
<evidence type="ECO:0000256" key="2">
    <source>
        <dbReference type="PIRSR" id="PIRSR637359-1"/>
    </source>
</evidence>
<evidence type="ECO:0008006" key="5">
    <source>
        <dbReference type="Google" id="ProtNLM"/>
    </source>
</evidence>
<protein>
    <recommendedName>
        <fullName evidence="5">Sulfotransferase domain-containing protein</fullName>
    </recommendedName>
</protein>
<sequence>MKSGTTNIMLYLQNHPQLRTSEDMIGWPQESRYFSAAHDPEAAGRNWRFYLRKYPPATDGVLTFDKSPNYLLNPKIPSVLASLMPSLKLLVCLRNPTSRAYSHLQHECRNGRVRQAEGAVFRSKSNDESSERLSFPCAPEAFDRLVRAQLAAKKDLDKCAWARGSGSGDSNVLPRGFYDCQLAPWFDRFPRSQLLALVFEDFVSSREATLEAVARVERFAGLEPFDYGRSARVAAVERLYALMPSRGGRYAPMLAATRAALDELYCAPNRALSATLRRRLPWPCGGGGERPV</sequence>
<dbReference type="PANTHER" id="PTHR10605">
    <property type="entry name" value="HEPARAN SULFATE SULFOTRANSFERASE"/>
    <property type="match status" value="1"/>
</dbReference>
<feature type="binding site" evidence="3">
    <location>
        <position position="240"/>
    </location>
    <ligand>
        <name>3'-phosphoadenylyl sulfate</name>
        <dbReference type="ChEBI" id="CHEBI:58339"/>
    </ligand>
</feature>
<dbReference type="PANTHER" id="PTHR10605:SF56">
    <property type="entry name" value="BIFUNCTIONAL HEPARAN SULFATE N-DEACETYLASE_N-SULFOTRANSFERASE"/>
    <property type="match status" value="1"/>
</dbReference>
<evidence type="ECO:0000313" key="4">
    <source>
        <dbReference type="EMBL" id="CAE0688111.1"/>
    </source>
</evidence>
<dbReference type="InterPro" id="IPR027417">
    <property type="entry name" value="P-loop_NTPase"/>
</dbReference>
<dbReference type="Gene3D" id="3.40.50.300">
    <property type="entry name" value="P-loop containing nucleotide triphosphate hydrolases"/>
    <property type="match status" value="1"/>
</dbReference>
<dbReference type="GO" id="GO:0008146">
    <property type="term" value="F:sulfotransferase activity"/>
    <property type="evidence" value="ECO:0007669"/>
    <property type="project" value="InterPro"/>
</dbReference>
<dbReference type="SUPFAM" id="SSF52540">
    <property type="entry name" value="P-loop containing nucleoside triphosphate hydrolases"/>
    <property type="match status" value="1"/>
</dbReference>
<dbReference type="EMBL" id="HBIW01004350">
    <property type="protein sequence ID" value="CAE0688111.1"/>
    <property type="molecule type" value="Transcribed_RNA"/>
</dbReference>
<organism evidence="4">
    <name type="scientific">Pelagomonas calceolata</name>
    <dbReference type="NCBI Taxonomy" id="35677"/>
    <lineage>
        <taxon>Eukaryota</taxon>
        <taxon>Sar</taxon>
        <taxon>Stramenopiles</taxon>
        <taxon>Ochrophyta</taxon>
        <taxon>Pelagophyceae</taxon>
        <taxon>Pelagomonadales</taxon>
        <taxon>Pelagomonadaceae</taxon>
        <taxon>Pelagomonas</taxon>
    </lineage>
</organism>
<evidence type="ECO:0000256" key="1">
    <source>
        <dbReference type="ARBA" id="ARBA00022679"/>
    </source>
</evidence>